<accession>U9SY81</accession>
<dbReference type="EMBL" id="KI296862">
    <property type="protein sequence ID" value="ESA00914.1"/>
    <property type="molecule type" value="Genomic_DNA"/>
</dbReference>
<proteinExistence type="predicted"/>
<sequence>MSRYEPDLMEQDNDELIPEESLDKNQISKVGALTADGRIKDKMARSMIYKEI</sequence>
<gene>
    <name evidence="1" type="ORF">GLOINDRAFT_849</name>
</gene>
<name>U9SY81_RHIID</name>
<dbReference type="AlphaFoldDB" id="U9SY81"/>
<organism evidence="1">
    <name type="scientific">Rhizophagus irregularis (strain DAOM 181602 / DAOM 197198 / MUCL 43194)</name>
    <name type="common">Arbuscular mycorrhizal fungus</name>
    <name type="synonym">Glomus intraradices</name>
    <dbReference type="NCBI Taxonomy" id="747089"/>
    <lineage>
        <taxon>Eukaryota</taxon>
        <taxon>Fungi</taxon>
        <taxon>Fungi incertae sedis</taxon>
        <taxon>Mucoromycota</taxon>
        <taxon>Glomeromycotina</taxon>
        <taxon>Glomeromycetes</taxon>
        <taxon>Glomerales</taxon>
        <taxon>Glomeraceae</taxon>
        <taxon>Rhizophagus</taxon>
    </lineage>
</organism>
<reference evidence="1" key="1">
    <citation type="submission" date="2013-07" db="EMBL/GenBank/DDBJ databases">
        <title>The genome of an arbuscular mycorrhizal fungus provides insights into the evolution of the oldest plant symbiosis.</title>
        <authorList>
            <consortium name="DOE Joint Genome Institute"/>
            <person name="Tisserant E."/>
            <person name="Malbreil M."/>
            <person name="Kuo A."/>
            <person name="Kohler A."/>
            <person name="Symeonidi A."/>
            <person name="Balestrini R."/>
            <person name="Charron P."/>
            <person name="Duensing N."/>
            <person name="Frei-dit-Frey N."/>
            <person name="Gianinazzi-Pearson V."/>
            <person name="Gilbert B."/>
            <person name="Handa Y."/>
            <person name="Hijri M."/>
            <person name="Kaul R."/>
            <person name="Kawaguchi M."/>
            <person name="Krajinski F."/>
            <person name="Lammers P."/>
            <person name="Lapierre D."/>
            <person name="Masclaux F.G."/>
            <person name="Murat C."/>
            <person name="Morin E."/>
            <person name="Ndikumana S."/>
            <person name="Pagni M."/>
            <person name="Petitpierre D."/>
            <person name="Requena N."/>
            <person name="Rosikiewicz P."/>
            <person name="Riley R."/>
            <person name="Saito K."/>
            <person name="San Clemente H."/>
            <person name="Shapiro H."/>
            <person name="van Tuinen D."/>
            <person name="Becard G."/>
            <person name="Bonfante P."/>
            <person name="Paszkowski U."/>
            <person name="Shachar-Hill Y."/>
            <person name="Young J.P."/>
            <person name="Sanders I.R."/>
            <person name="Henrissat B."/>
            <person name="Rensing S.A."/>
            <person name="Grigoriev I.V."/>
            <person name="Corradi N."/>
            <person name="Roux C."/>
            <person name="Martin F."/>
        </authorList>
    </citation>
    <scope>NUCLEOTIDE SEQUENCE</scope>
    <source>
        <strain evidence="1">DAOM 197198</strain>
    </source>
</reference>
<dbReference type="HOGENOM" id="CLU_3088471_0_0_1"/>
<evidence type="ECO:0000313" key="1">
    <source>
        <dbReference type="EMBL" id="ESA00914.1"/>
    </source>
</evidence>
<protein>
    <submittedName>
        <fullName evidence="1">Uncharacterized protein</fullName>
    </submittedName>
</protein>